<dbReference type="EMBL" id="LGRX02016227">
    <property type="protein sequence ID" value="KAK3262407.1"/>
    <property type="molecule type" value="Genomic_DNA"/>
</dbReference>
<evidence type="ECO:0000313" key="3">
    <source>
        <dbReference type="Proteomes" id="UP001190700"/>
    </source>
</evidence>
<feature type="region of interest" description="Disordered" evidence="1">
    <location>
        <begin position="323"/>
        <end position="367"/>
    </location>
</feature>
<evidence type="ECO:0000256" key="1">
    <source>
        <dbReference type="SAM" id="MobiDB-lite"/>
    </source>
</evidence>
<sequence>MHFVRSKEGAQQGDPIGPLYFVAPLQVVLEQIQERHPGEIVFAYLDDVFLLGAIGGGGSICDLMLKKVDELCDILLAINELGHAQAQGLLLRFWAHPRLGYWLRGGSAAGVMARVVDVEAESDLPYVPFLQQVAMQKVTEAVGEVEAARGAGVSRLLWLYSVTFNSIGPAFLRGIPCGPALELSSFEYRVVLRHGLHTERPLLGRGGECPDCGVSWIPLERIGWGAWGGVGCGGGNWYAFIHCTIQRALIDVAKSAFPLASTLHDDFASHLTYSPNHCPGVKVLDAEGLGQHVLLDVATARPMADAHFGAAMMAPGAAAGKVEEGKLRSTETSARLKGRRYMEEDAGEEKEVNEEEEEEEDTAHAGSMGWKGRWIRQLSFALARGVAGTFIRRAQGQFQRGADWRWAGVRCRGEADDPGLIQERAESVEGEDVLALMDREWDEVIDEMGFRCHTICRVWAGSSGGGRLEPAFGGGRKGAWALELAEQGVAGMASKGRRSSVGAHGGRGRAQASWVPKIRGRVSGSTQNMSVDDILAGADELLSPSLEREVYTQELGRKTREQAGGPVVARLLGVGRLPGAGKVGGVMVSIIRQVWQ</sequence>
<protein>
    <submittedName>
        <fullName evidence="2">Uncharacterized protein</fullName>
    </submittedName>
</protein>
<dbReference type="AlphaFoldDB" id="A0AAE0FMJ1"/>
<dbReference type="Proteomes" id="UP001190700">
    <property type="component" value="Unassembled WGS sequence"/>
</dbReference>
<comment type="caution">
    <text evidence="2">The sequence shown here is derived from an EMBL/GenBank/DDBJ whole genome shotgun (WGS) entry which is preliminary data.</text>
</comment>
<keyword evidence="3" id="KW-1185">Reference proteome</keyword>
<name>A0AAE0FMJ1_9CHLO</name>
<gene>
    <name evidence="2" type="ORF">CYMTET_28735</name>
</gene>
<evidence type="ECO:0000313" key="2">
    <source>
        <dbReference type="EMBL" id="KAK3262407.1"/>
    </source>
</evidence>
<organism evidence="2 3">
    <name type="scientific">Cymbomonas tetramitiformis</name>
    <dbReference type="NCBI Taxonomy" id="36881"/>
    <lineage>
        <taxon>Eukaryota</taxon>
        <taxon>Viridiplantae</taxon>
        <taxon>Chlorophyta</taxon>
        <taxon>Pyramimonadophyceae</taxon>
        <taxon>Pyramimonadales</taxon>
        <taxon>Pyramimonadaceae</taxon>
        <taxon>Cymbomonas</taxon>
    </lineage>
</organism>
<accession>A0AAE0FMJ1</accession>
<feature type="compositionally biased region" description="Acidic residues" evidence="1">
    <location>
        <begin position="344"/>
        <end position="361"/>
    </location>
</feature>
<reference evidence="2 3" key="1">
    <citation type="journal article" date="2015" name="Genome Biol. Evol.">
        <title>Comparative Genomics of a Bacterivorous Green Alga Reveals Evolutionary Causalities and Consequences of Phago-Mixotrophic Mode of Nutrition.</title>
        <authorList>
            <person name="Burns J.A."/>
            <person name="Paasch A."/>
            <person name="Narechania A."/>
            <person name="Kim E."/>
        </authorList>
    </citation>
    <scope>NUCLEOTIDE SEQUENCE [LARGE SCALE GENOMIC DNA]</scope>
    <source>
        <strain evidence="2 3">PLY_AMNH</strain>
    </source>
</reference>
<proteinExistence type="predicted"/>